<keyword evidence="2" id="KW-0238">DNA-binding</keyword>
<keyword evidence="1" id="KW-0805">Transcription regulation</keyword>
<dbReference type="RefSeq" id="WP_171275137.1">
    <property type="nucleotide sequence ID" value="NZ_CAWPJG010000001.1"/>
</dbReference>
<dbReference type="InterPro" id="IPR009057">
    <property type="entry name" value="Homeodomain-like_sf"/>
</dbReference>
<proteinExistence type="predicted"/>
<dbReference type="EMBL" id="CP038441">
    <property type="protein sequence ID" value="QJT20049.1"/>
    <property type="molecule type" value="Genomic_DNA"/>
</dbReference>
<dbReference type="InterPro" id="IPR003313">
    <property type="entry name" value="AraC-bd"/>
</dbReference>
<evidence type="ECO:0000256" key="3">
    <source>
        <dbReference type="ARBA" id="ARBA00023163"/>
    </source>
</evidence>
<dbReference type="SUPFAM" id="SSF46689">
    <property type="entry name" value="Homeodomain-like"/>
    <property type="match status" value="1"/>
</dbReference>
<evidence type="ECO:0000259" key="4">
    <source>
        <dbReference type="PROSITE" id="PS01124"/>
    </source>
</evidence>
<dbReference type="GO" id="GO:0043565">
    <property type="term" value="F:sequence-specific DNA binding"/>
    <property type="evidence" value="ECO:0007669"/>
    <property type="project" value="InterPro"/>
</dbReference>
<dbReference type="PANTHER" id="PTHR11019:SF159">
    <property type="entry name" value="TRANSCRIPTIONAL REGULATOR-RELATED"/>
    <property type="match status" value="1"/>
</dbReference>
<feature type="domain" description="HTH araC/xylS-type" evidence="4">
    <location>
        <begin position="154"/>
        <end position="254"/>
    </location>
</feature>
<keyword evidence="3" id="KW-0804">Transcription</keyword>
<organism evidence="5 6">
    <name type="scientific">Aeromonas media</name>
    <dbReference type="NCBI Taxonomy" id="651"/>
    <lineage>
        <taxon>Bacteria</taxon>
        <taxon>Pseudomonadati</taxon>
        <taxon>Pseudomonadota</taxon>
        <taxon>Gammaproteobacteria</taxon>
        <taxon>Aeromonadales</taxon>
        <taxon>Aeromonadaceae</taxon>
        <taxon>Aeromonas</taxon>
    </lineage>
</organism>
<dbReference type="Pfam" id="PF12833">
    <property type="entry name" value="HTH_18"/>
    <property type="match status" value="1"/>
</dbReference>
<evidence type="ECO:0000313" key="6">
    <source>
        <dbReference type="Proteomes" id="UP000501427"/>
    </source>
</evidence>
<dbReference type="InterPro" id="IPR014710">
    <property type="entry name" value="RmlC-like_jellyroll"/>
</dbReference>
<dbReference type="SMART" id="SM00342">
    <property type="entry name" value="HTH_ARAC"/>
    <property type="match status" value="1"/>
</dbReference>
<name>A0A6M4Y541_AERME</name>
<evidence type="ECO:0000256" key="1">
    <source>
        <dbReference type="ARBA" id="ARBA00023015"/>
    </source>
</evidence>
<dbReference type="InterPro" id="IPR011051">
    <property type="entry name" value="RmlC_Cupin_sf"/>
</dbReference>
<sequence length="262" mass="29711">MAFILPDHPFDPDSHAGSVIGIASALGWHDSGLHRHQRHQLLFAQSGCMTMELADRVCLLPPTRAAWLPAGTPHRVLMRGVVAYRSLYFTPHPELPTTMAVLAVNPLLQALIERMALWPWDQPQEEQQRMLALFMEELGQAPRESWQLPLPSDPRLAAWLQEIKRGGTLPPRLNRLAEEVGASDKTIGRIFMRETGMNYQAWRQQWRLLRAMELLAESEPICRIAASLEFSSDSAFISFFKQHSGQTPLRHLNSRGESPRRG</sequence>
<dbReference type="PROSITE" id="PS01124">
    <property type="entry name" value="HTH_ARAC_FAMILY_2"/>
    <property type="match status" value="1"/>
</dbReference>
<evidence type="ECO:0000313" key="5">
    <source>
        <dbReference type="EMBL" id="QJT20049.1"/>
    </source>
</evidence>
<dbReference type="Gene3D" id="1.10.10.60">
    <property type="entry name" value="Homeodomain-like"/>
    <property type="match status" value="2"/>
</dbReference>
<accession>A0A6M4Y541</accession>
<dbReference type="AlphaFoldDB" id="A0A6M4Y541"/>
<dbReference type="Gene3D" id="2.60.120.10">
    <property type="entry name" value="Jelly Rolls"/>
    <property type="match status" value="1"/>
</dbReference>
<dbReference type="Proteomes" id="UP000501427">
    <property type="component" value="Chromosome"/>
</dbReference>
<evidence type="ECO:0000256" key="2">
    <source>
        <dbReference type="ARBA" id="ARBA00023125"/>
    </source>
</evidence>
<dbReference type="GO" id="GO:0003700">
    <property type="term" value="F:DNA-binding transcription factor activity"/>
    <property type="evidence" value="ECO:0007669"/>
    <property type="project" value="InterPro"/>
</dbReference>
<dbReference type="Pfam" id="PF02311">
    <property type="entry name" value="AraC_binding"/>
    <property type="match status" value="1"/>
</dbReference>
<protein>
    <submittedName>
        <fullName evidence="5">AraC family transcriptional regulator</fullName>
    </submittedName>
</protein>
<dbReference type="InterPro" id="IPR018060">
    <property type="entry name" value="HTH_AraC"/>
</dbReference>
<dbReference type="CDD" id="cd06124">
    <property type="entry name" value="cupin_NimR-like_N"/>
    <property type="match status" value="1"/>
</dbReference>
<dbReference type="PANTHER" id="PTHR11019">
    <property type="entry name" value="HTH-TYPE TRANSCRIPTIONAL REGULATOR NIMR"/>
    <property type="match status" value="1"/>
</dbReference>
<reference evidence="5 6" key="1">
    <citation type="submission" date="2019-03" db="EMBL/GenBank/DDBJ databases">
        <title>Novel transposon Tn6433 accelerates the dissemination of tet(E) in Aeromonas from aerobic biofilm under oxytetracycline stress.</title>
        <authorList>
            <person name="Shi Y."/>
            <person name="Tian Z."/>
            <person name="Zhang Y."/>
            <person name="Zhang H."/>
            <person name="Yang M."/>
        </authorList>
    </citation>
    <scope>NUCLEOTIDE SEQUENCE [LARGE SCALE GENOMIC DNA]</scope>
    <source>
        <strain evidence="5 6">T0.1-19</strain>
    </source>
</reference>
<dbReference type="SUPFAM" id="SSF51182">
    <property type="entry name" value="RmlC-like cupins"/>
    <property type="match status" value="1"/>
</dbReference>
<gene>
    <name evidence="5" type="ORF">E4184_00055</name>
</gene>